<evidence type="ECO:0000256" key="2">
    <source>
        <dbReference type="ARBA" id="ARBA00007639"/>
    </source>
</evidence>
<accession>A0A3E4GLL4</accession>
<dbReference type="SUPFAM" id="SSF53822">
    <property type="entry name" value="Periplasmic binding protein-like I"/>
    <property type="match status" value="1"/>
</dbReference>
<gene>
    <name evidence="5" type="ORF">DXD67_15310</name>
</gene>
<evidence type="ECO:0000313" key="5">
    <source>
        <dbReference type="EMBL" id="RGJ20453.1"/>
    </source>
</evidence>
<dbReference type="GO" id="GO:0030246">
    <property type="term" value="F:carbohydrate binding"/>
    <property type="evidence" value="ECO:0007669"/>
    <property type="project" value="UniProtKB-ARBA"/>
</dbReference>
<dbReference type="GO" id="GO:0030313">
    <property type="term" value="C:cell envelope"/>
    <property type="evidence" value="ECO:0007669"/>
    <property type="project" value="UniProtKB-SubCell"/>
</dbReference>
<evidence type="ECO:0000313" key="6">
    <source>
        <dbReference type="Proteomes" id="UP000260655"/>
    </source>
</evidence>
<name>A0A3E4GLL4_9FIRM</name>
<reference evidence="5 6" key="1">
    <citation type="submission" date="2018-08" db="EMBL/GenBank/DDBJ databases">
        <title>A genome reference for cultivated species of the human gut microbiota.</title>
        <authorList>
            <person name="Zou Y."/>
            <person name="Xue W."/>
            <person name="Luo G."/>
        </authorList>
    </citation>
    <scope>NUCLEOTIDE SEQUENCE [LARGE SCALE GENOMIC DNA]</scope>
    <source>
        <strain evidence="5 6">TM07-19</strain>
    </source>
</reference>
<dbReference type="Proteomes" id="UP000260655">
    <property type="component" value="Unassembled WGS sequence"/>
</dbReference>
<proteinExistence type="inferred from homology"/>
<comment type="similarity">
    <text evidence="2">Belongs to the bacterial solute-binding protein 2 family.</text>
</comment>
<dbReference type="RefSeq" id="WP_117559321.1">
    <property type="nucleotide sequence ID" value="NZ_QSOV01000027.1"/>
</dbReference>
<dbReference type="InterPro" id="IPR028082">
    <property type="entry name" value="Peripla_BP_I"/>
</dbReference>
<evidence type="ECO:0000256" key="3">
    <source>
        <dbReference type="ARBA" id="ARBA00022729"/>
    </source>
</evidence>
<dbReference type="InterPro" id="IPR025997">
    <property type="entry name" value="SBP_2_dom"/>
</dbReference>
<dbReference type="PANTHER" id="PTHR46847:SF1">
    <property type="entry name" value="D-ALLOSE-BINDING PERIPLASMIC PROTEIN-RELATED"/>
    <property type="match status" value="1"/>
</dbReference>
<feature type="domain" description="Periplasmic binding protein" evidence="4">
    <location>
        <begin position="48"/>
        <end position="305"/>
    </location>
</feature>
<dbReference type="EMBL" id="QSOV01000027">
    <property type="protein sequence ID" value="RGJ20453.1"/>
    <property type="molecule type" value="Genomic_DNA"/>
</dbReference>
<evidence type="ECO:0000256" key="1">
    <source>
        <dbReference type="ARBA" id="ARBA00004196"/>
    </source>
</evidence>
<dbReference type="Gene3D" id="3.40.50.2300">
    <property type="match status" value="2"/>
</dbReference>
<comment type="subcellular location">
    <subcellularLocation>
        <location evidence="1">Cell envelope</location>
    </subcellularLocation>
</comment>
<sequence>MKESRKKPFIAIGAGVILLTVLFLALTDDGIWDGKEGTGSRVTEKKKVVFLTKSMDSSFWQSAYAGASAASAEYNLDIVCEGPEGDGEEDYEAQNAMINQAIRENVDALLFSAIDFEKNAEAVDRAAKAGMKIVVVDSSVDSDATEYYIGTDNYETGCMAGEEVLRNSSEKLNIGIVNFDKSTENGQLRENGFRDTVLQDERVDITASINVKSTVADAREGTKKMLQENPQINVIATFNEWTTLGVGDAVEALGIGDRTQVIAFDSNVKSIGMLEKGNIDALVVQNPYAMGYLGIEQIYTLLSGDEPKKKEIATSSILVNRDNMYEDKIQKALFSFEEKTKSRE</sequence>
<protein>
    <submittedName>
        <fullName evidence="5">Sugar ABC transporter substrate-binding protein</fullName>
    </submittedName>
</protein>
<dbReference type="PANTHER" id="PTHR46847">
    <property type="entry name" value="D-ALLOSE-BINDING PERIPLASMIC PROTEIN-RELATED"/>
    <property type="match status" value="1"/>
</dbReference>
<keyword evidence="3" id="KW-0732">Signal</keyword>
<dbReference type="Pfam" id="PF13407">
    <property type="entry name" value="Peripla_BP_4"/>
    <property type="match status" value="1"/>
</dbReference>
<dbReference type="AlphaFoldDB" id="A0A3E4GLL4"/>
<evidence type="ECO:0000259" key="4">
    <source>
        <dbReference type="Pfam" id="PF13407"/>
    </source>
</evidence>
<comment type="caution">
    <text evidence="5">The sequence shown here is derived from an EMBL/GenBank/DDBJ whole genome shotgun (WGS) entry which is preliminary data.</text>
</comment>
<organism evidence="5 6">
    <name type="scientific">Coprococcus comes</name>
    <dbReference type="NCBI Taxonomy" id="410072"/>
    <lineage>
        <taxon>Bacteria</taxon>
        <taxon>Bacillati</taxon>
        <taxon>Bacillota</taxon>
        <taxon>Clostridia</taxon>
        <taxon>Lachnospirales</taxon>
        <taxon>Lachnospiraceae</taxon>
        <taxon>Coprococcus</taxon>
    </lineage>
</organism>